<dbReference type="GO" id="GO:0008296">
    <property type="term" value="F:3'-5'-DNA exonuclease activity"/>
    <property type="evidence" value="ECO:0007669"/>
    <property type="project" value="InterPro"/>
</dbReference>
<dbReference type="NCBIfam" id="TIGR00583">
    <property type="entry name" value="mre11"/>
    <property type="match status" value="1"/>
</dbReference>
<evidence type="ECO:0000256" key="17">
    <source>
        <dbReference type="PIRSR" id="PIRSR000882-1"/>
    </source>
</evidence>
<comment type="subcellular location">
    <subcellularLocation>
        <location evidence="3">Chromosome</location>
    </subcellularLocation>
    <subcellularLocation>
        <location evidence="2 16">Nucleus</location>
    </subcellularLocation>
</comment>
<evidence type="ECO:0000256" key="19">
    <source>
        <dbReference type="SAM" id="MobiDB-lite"/>
    </source>
</evidence>
<dbReference type="GO" id="GO:0000014">
    <property type="term" value="F:single-stranded DNA endodeoxyribonuclease activity"/>
    <property type="evidence" value="ECO:0007669"/>
    <property type="project" value="TreeGrafter"/>
</dbReference>
<evidence type="ECO:0000256" key="16">
    <source>
        <dbReference type="PIRNR" id="PIRNR000882"/>
    </source>
</evidence>
<comment type="function">
    <text evidence="16">Core component of the MRN complex, which plays a central role in double-strand break (DSB) repair, DNA recombination, maintenance of telomere integrity and meiosis. The MRN complex is involved in the repair of DNA double-strand breaks (DSBs) via homologous recombination (HR), an error-free mechanism which primarily occurs during S and G2 phases. The complex (1) mediates the end resection of damaged DNA, which generates proper single-stranded DNA, a key initial steps in HR, and is (2) required for the recruitment of other repair factors and efficient activation of ATM and ATR upon DNA damage. Within the MRN complex, MRE11 possesses both single-strand endonuclease activity and double-strand-specific 3'-5' exonuclease activity. MRE11 first endonucleolytically cleaves the 5' strand at DNA DSB ends to prevent non-homologous end joining (NHEJ) and licence HR. It then generates a single-stranded DNA gap via 3' to 5' exonucleolytic degradation, which is required for single-strand invasion and recombination.</text>
</comment>
<evidence type="ECO:0000256" key="8">
    <source>
        <dbReference type="ARBA" id="ARBA00022759"/>
    </source>
</evidence>
<evidence type="ECO:0000256" key="10">
    <source>
        <dbReference type="ARBA" id="ARBA00022801"/>
    </source>
</evidence>
<dbReference type="PANTHER" id="PTHR10139:SF1">
    <property type="entry name" value="DOUBLE-STRAND BREAK REPAIR PROTEIN MRE11"/>
    <property type="match status" value="1"/>
</dbReference>
<dbReference type="GO" id="GO:0000723">
    <property type="term" value="P:telomere maintenance"/>
    <property type="evidence" value="ECO:0007669"/>
    <property type="project" value="TreeGrafter"/>
</dbReference>
<dbReference type="GO" id="GO:0097552">
    <property type="term" value="P:mitochondrial double-strand break repair via homologous recombination"/>
    <property type="evidence" value="ECO:0007669"/>
    <property type="project" value="TreeGrafter"/>
</dbReference>
<dbReference type="Pfam" id="PF00149">
    <property type="entry name" value="Metallophos"/>
    <property type="match status" value="1"/>
</dbReference>
<keyword evidence="5" id="KW-0158">Chromosome</keyword>
<dbReference type="AlphaFoldDB" id="A0AAW0FTH9"/>
<evidence type="ECO:0000256" key="12">
    <source>
        <dbReference type="ARBA" id="ARBA00023204"/>
    </source>
</evidence>
<dbReference type="SUPFAM" id="SSF56300">
    <property type="entry name" value="Metallo-dependent phosphatases"/>
    <property type="match status" value="1"/>
</dbReference>
<evidence type="ECO:0000256" key="15">
    <source>
        <dbReference type="ARBA" id="ARBA00023254"/>
    </source>
</evidence>
<feature type="active site" description="Proton donor" evidence="17">
    <location>
        <position position="129"/>
    </location>
</feature>
<feature type="compositionally biased region" description="Low complexity" evidence="19">
    <location>
        <begin position="569"/>
        <end position="581"/>
    </location>
</feature>
<gene>
    <name evidence="21" type="ORF">QCA50_016254</name>
</gene>
<dbReference type="GO" id="GO:0006303">
    <property type="term" value="P:double-strand break repair via nonhomologous end joining"/>
    <property type="evidence" value="ECO:0007669"/>
    <property type="project" value="TreeGrafter"/>
</dbReference>
<evidence type="ECO:0000259" key="20">
    <source>
        <dbReference type="SMART" id="SM01347"/>
    </source>
</evidence>
<dbReference type="GO" id="GO:0030145">
    <property type="term" value="F:manganese ion binding"/>
    <property type="evidence" value="ECO:0007669"/>
    <property type="project" value="UniProtKB-UniRule"/>
</dbReference>
<evidence type="ECO:0000256" key="1">
    <source>
        <dbReference type="ARBA" id="ARBA00001936"/>
    </source>
</evidence>
<dbReference type="InterPro" id="IPR004843">
    <property type="entry name" value="Calcineurin-like_PHP"/>
</dbReference>
<dbReference type="PIRSF" id="PIRSF000882">
    <property type="entry name" value="DSB_repair_MRE11"/>
    <property type="match status" value="1"/>
</dbReference>
<evidence type="ECO:0000256" key="13">
    <source>
        <dbReference type="ARBA" id="ARBA00023211"/>
    </source>
</evidence>
<dbReference type="InterPro" id="IPR041796">
    <property type="entry name" value="Mre11_N"/>
</dbReference>
<evidence type="ECO:0000313" key="22">
    <source>
        <dbReference type="Proteomes" id="UP001385951"/>
    </source>
</evidence>
<keyword evidence="8 16" id="KW-0255">Endonuclease</keyword>
<keyword evidence="9 16" id="KW-0227">DNA damage</keyword>
<dbReference type="FunFam" id="3.60.21.10:FF:000011">
    <property type="entry name" value="Double-strand break repair protein"/>
    <property type="match status" value="1"/>
</dbReference>
<comment type="similarity">
    <text evidence="4 16 18">Belongs to the MRE11/RAD32 family.</text>
</comment>
<dbReference type="GO" id="GO:0007095">
    <property type="term" value="P:mitotic G2 DNA damage checkpoint signaling"/>
    <property type="evidence" value="ECO:0007669"/>
    <property type="project" value="TreeGrafter"/>
</dbReference>
<dbReference type="GO" id="GO:0031573">
    <property type="term" value="P:mitotic intra-S DNA damage checkpoint signaling"/>
    <property type="evidence" value="ECO:0007669"/>
    <property type="project" value="TreeGrafter"/>
</dbReference>
<sequence length="694" mass="78734">MPPIQNIEEGPDTIRILITTDNHVGYNENDLIRGDDGWKTFQEITYLAKTKDVDMILQSGDLFHVNKPSKKSIYHVMRSLRLNCLGDRPCELELLSDPSNLLDGGFNTVNYEDPNINVSVPVFAISGNHDDATGEGLLLPLDLLSVSGFINYFGKIPDNEKITVMPILLQKGKSKLALYGMNNVKDERLHRNFRDGEVTFLRPNVQTDQWFNLLALHQNHYQHSATSFLPESYLPSFLNFVLWGHEHECIPNPVYNPDTGFDTLQPGSSIATALSEGETAEKHVFILSIKEKEYSLEPIKLQTVRPFVMKEVSLMREGFVPGPASKNDISKFLVSEVEKLIEEANQQYRDSNPELFEDLEDDIEPEYPLPLVRLRVEYSGDYEVENARRFSNRFVGKIANVNDVLHCYKKKGNKYNQVSLIVLNDKKLGIDERDLAASVISKANIKDFLKDFLEESNMSIIPEEGIIDMTKKCIDQDDKQLISDYIENSIESSIKLLSKVDLNFDDLEGDGDSRLAFKNVLNTFKREHDFKKLIDKESSKRLMSYKSKRSDGLMEIDNEESGDTQIGNKTQTKARSSTRSTASKRKAAPKSSMAVDDRDDDSDQDAYQEVDSQVEVNEIDSEQDEEYEVPKKKQSTRKPTTKGTSRNLTSKTANGRNSKKTTESTSKRNVKKPQGSIIDDIMKLGRIDEVRPIS</sequence>
<keyword evidence="15 16" id="KW-0469">Meiosis</keyword>
<dbReference type="SMART" id="SM01347">
    <property type="entry name" value="Mre11_DNA_bind"/>
    <property type="match status" value="1"/>
</dbReference>
<evidence type="ECO:0000256" key="2">
    <source>
        <dbReference type="ARBA" id="ARBA00004123"/>
    </source>
</evidence>
<proteinExistence type="inferred from homology"/>
<evidence type="ECO:0000256" key="4">
    <source>
        <dbReference type="ARBA" id="ARBA00009028"/>
    </source>
</evidence>
<feature type="compositionally biased region" description="Acidic residues" evidence="19">
    <location>
        <begin position="597"/>
        <end position="608"/>
    </location>
</feature>
<dbReference type="PANTHER" id="PTHR10139">
    <property type="entry name" value="DOUBLE-STRAND BREAK REPAIR PROTEIN MRE11"/>
    <property type="match status" value="1"/>
</dbReference>
<accession>A0AAW0FTH9</accession>
<evidence type="ECO:0000313" key="21">
    <source>
        <dbReference type="EMBL" id="KAK7680686.1"/>
    </source>
</evidence>
<keyword evidence="12 16" id="KW-0234">DNA repair</keyword>
<comment type="caution">
    <text evidence="21">The sequence shown here is derived from an EMBL/GenBank/DDBJ whole genome shotgun (WGS) entry which is preliminary data.</text>
</comment>
<keyword evidence="10 16" id="KW-0378">Hydrolase</keyword>
<evidence type="ECO:0000256" key="9">
    <source>
        <dbReference type="ARBA" id="ARBA00022763"/>
    </source>
</evidence>
<organism evidence="21 22">
    <name type="scientific">Cerrena zonata</name>
    <dbReference type="NCBI Taxonomy" id="2478898"/>
    <lineage>
        <taxon>Eukaryota</taxon>
        <taxon>Fungi</taxon>
        <taxon>Dikarya</taxon>
        <taxon>Basidiomycota</taxon>
        <taxon>Agaricomycotina</taxon>
        <taxon>Agaricomycetes</taxon>
        <taxon>Polyporales</taxon>
        <taxon>Cerrenaceae</taxon>
        <taxon>Cerrena</taxon>
    </lineage>
</organism>
<dbReference type="EMBL" id="JASBNA010000047">
    <property type="protein sequence ID" value="KAK7680686.1"/>
    <property type="molecule type" value="Genomic_DNA"/>
</dbReference>
<keyword evidence="6 16" id="KW-0540">Nuclease</keyword>
<evidence type="ECO:0000256" key="7">
    <source>
        <dbReference type="ARBA" id="ARBA00022723"/>
    </source>
</evidence>
<dbReference type="InterPro" id="IPR029052">
    <property type="entry name" value="Metallo-depent_PP-like"/>
</dbReference>
<evidence type="ECO:0000256" key="18">
    <source>
        <dbReference type="RuleBase" id="RU003447"/>
    </source>
</evidence>
<keyword evidence="14 16" id="KW-0539">Nucleus</keyword>
<keyword evidence="7" id="KW-0479">Metal-binding</keyword>
<dbReference type="Proteomes" id="UP001385951">
    <property type="component" value="Unassembled WGS sequence"/>
</dbReference>
<evidence type="ECO:0000256" key="5">
    <source>
        <dbReference type="ARBA" id="ARBA00022454"/>
    </source>
</evidence>
<comment type="cofactor">
    <cofactor evidence="1 16">
        <name>Mn(2+)</name>
        <dbReference type="ChEBI" id="CHEBI:29035"/>
    </cofactor>
</comment>
<evidence type="ECO:0000256" key="11">
    <source>
        <dbReference type="ARBA" id="ARBA00022839"/>
    </source>
</evidence>
<feature type="domain" description="Mre11 DNA-binding" evidence="20">
    <location>
        <begin position="294"/>
        <end position="473"/>
    </location>
</feature>
<dbReference type="GO" id="GO:0030870">
    <property type="term" value="C:Mre11 complex"/>
    <property type="evidence" value="ECO:0007669"/>
    <property type="project" value="UniProtKB-UniRule"/>
</dbReference>
<feature type="region of interest" description="Disordered" evidence="19">
    <location>
        <begin position="545"/>
        <end position="679"/>
    </location>
</feature>
<dbReference type="InterPro" id="IPR038487">
    <property type="entry name" value="Mre11_capping_dom"/>
</dbReference>
<keyword evidence="11 16" id="KW-0269">Exonuclease</keyword>
<dbReference type="GO" id="GO:0035861">
    <property type="term" value="C:site of double-strand break"/>
    <property type="evidence" value="ECO:0007669"/>
    <property type="project" value="TreeGrafter"/>
</dbReference>
<dbReference type="Gene3D" id="3.30.110.110">
    <property type="entry name" value="Mre11, capping domain"/>
    <property type="match status" value="1"/>
</dbReference>
<dbReference type="Gene3D" id="3.60.21.10">
    <property type="match status" value="1"/>
</dbReference>
<dbReference type="Pfam" id="PF04152">
    <property type="entry name" value="Mre11_DNA_bind"/>
    <property type="match status" value="1"/>
</dbReference>
<evidence type="ECO:0000256" key="14">
    <source>
        <dbReference type="ARBA" id="ARBA00023242"/>
    </source>
</evidence>
<protein>
    <recommendedName>
        <fullName evidence="16">Double-strand break repair protein</fullName>
    </recommendedName>
</protein>
<feature type="compositionally biased region" description="Acidic residues" evidence="19">
    <location>
        <begin position="617"/>
        <end position="627"/>
    </location>
</feature>
<dbReference type="CDD" id="cd00840">
    <property type="entry name" value="MPP_Mre11_N"/>
    <property type="match status" value="1"/>
</dbReference>
<dbReference type="GO" id="GO:0000724">
    <property type="term" value="P:double-strand break repair via homologous recombination"/>
    <property type="evidence" value="ECO:0007669"/>
    <property type="project" value="TreeGrafter"/>
</dbReference>
<evidence type="ECO:0000256" key="3">
    <source>
        <dbReference type="ARBA" id="ARBA00004286"/>
    </source>
</evidence>
<reference evidence="21 22" key="1">
    <citation type="submission" date="2022-09" db="EMBL/GenBank/DDBJ databases">
        <authorList>
            <person name="Palmer J.M."/>
        </authorList>
    </citation>
    <scope>NUCLEOTIDE SEQUENCE [LARGE SCALE GENOMIC DNA]</scope>
    <source>
        <strain evidence="21 22">DSM 7382</strain>
    </source>
</reference>
<evidence type="ECO:0000256" key="6">
    <source>
        <dbReference type="ARBA" id="ARBA00022722"/>
    </source>
</evidence>
<feature type="compositionally biased region" description="Polar residues" evidence="19">
    <location>
        <begin position="641"/>
        <end position="656"/>
    </location>
</feature>
<keyword evidence="13 16" id="KW-0464">Manganese</keyword>
<dbReference type="InterPro" id="IPR003701">
    <property type="entry name" value="Mre11"/>
</dbReference>
<dbReference type="InterPro" id="IPR007281">
    <property type="entry name" value="Mre11_DNA-bd"/>
</dbReference>
<name>A0AAW0FTH9_9APHY</name>
<keyword evidence="22" id="KW-1185">Reference proteome</keyword>
<dbReference type="GO" id="GO:0042138">
    <property type="term" value="P:meiotic DNA double-strand break formation"/>
    <property type="evidence" value="ECO:0007669"/>
    <property type="project" value="TreeGrafter"/>
</dbReference>